<reference evidence="3" key="1">
    <citation type="journal article" date="2019" name="Int. J. Syst. Evol. Microbiol.">
        <title>The Global Catalogue of Microorganisms (GCM) 10K type strain sequencing project: providing services to taxonomists for standard genome sequencing and annotation.</title>
        <authorList>
            <consortium name="The Broad Institute Genomics Platform"/>
            <consortium name="The Broad Institute Genome Sequencing Center for Infectious Disease"/>
            <person name="Wu L."/>
            <person name="Ma J."/>
        </authorList>
    </citation>
    <scope>NUCLEOTIDE SEQUENCE [LARGE SCALE GENOMIC DNA]</scope>
    <source>
        <strain evidence="3">JCM 31486</strain>
    </source>
</reference>
<dbReference type="SUPFAM" id="SSF52777">
    <property type="entry name" value="CoA-dependent acyltransferases"/>
    <property type="match status" value="3"/>
</dbReference>
<evidence type="ECO:0000313" key="2">
    <source>
        <dbReference type="EMBL" id="MFD1047160.1"/>
    </source>
</evidence>
<feature type="non-terminal residue" evidence="2">
    <location>
        <position position="542"/>
    </location>
</feature>
<sequence>LTGQDPGPVTHEPGPAYDAFAVADDRPWNEIALEAQTSLDPATGNLMRAILFPGPKLFVTVHHLAIDGVSWRILLSDITKACDQLANGQTVDLGPKSTSFHQWAHHLARHTFNDTWPDIHVRDLPRDHDGTNTYEFARSVITTLDQQDTDALLHKVPDVYRTQINDVLLSALAHVLTDWAGQAAITLEGHGREEVVKSVDLSRTVGWFTTQFPVELTVAGDWGETLKSVKEQLRAVPSRGMSYTGSQLTQVCFNYHGQWDEGSYLAPIGSDIGPDVDRGFLLDITGAVQNGELRLDWEYSSRIHDEHTVQRLADDVMTALREIIAHCGQSIGGRTPSDFPLVRLTQEQLDRIGPVEDIYPLTPLQAGMLFHSLADSNAYFNETRLRLTGVDEPDRLTRAWQATVDDNPVLRSSVLWDGVDEPVQIVHEHVTLPVHGEPVDLTVPPMMSLRIEPRPDGLDLIWTSHHLSLDGWSAAQVFTEVVERYAGVHTPVARRPFRDYLEWLGRQDEAEAERHWRSVLDGFEAPTPLPYSRTPHAHRAES</sequence>
<dbReference type="PANTHER" id="PTHR45398">
    <property type="match status" value="1"/>
</dbReference>
<dbReference type="Pfam" id="PF00668">
    <property type="entry name" value="Condensation"/>
    <property type="match status" value="3"/>
</dbReference>
<organism evidence="2 3">
    <name type="scientific">Kibdelosporangium lantanae</name>
    <dbReference type="NCBI Taxonomy" id="1497396"/>
    <lineage>
        <taxon>Bacteria</taxon>
        <taxon>Bacillati</taxon>
        <taxon>Actinomycetota</taxon>
        <taxon>Actinomycetes</taxon>
        <taxon>Pseudonocardiales</taxon>
        <taxon>Pseudonocardiaceae</taxon>
        <taxon>Kibdelosporangium</taxon>
    </lineage>
</organism>
<dbReference type="Proteomes" id="UP001597045">
    <property type="component" value="Unassembled WGS sequence"/>
</dbReference>
<dbReference type="EMBL" id="JBHTIS010000953">
    <property type="protein sequence ID" value="MFD1047160.1"/>
    <property type="molecule type" value="Genomic_DNA"/>
</dbReference>
<proteinExistence type="predicted"/>
<dbReference type="InterPro" id="IPR010060">
    <property type="entry name" value="NRPS_synth"/>
</dbReference>
<dbReference type="Gene3D" id="3.30.559.30">
    <property type="entry name" value="Nonribosomal peptide synthetase, condensation domain"/>
    <property type="match status" value="2"/>
</dbReference>
<evidence type="ECO:0000259" key="1">
    <source>
        <dbReference type="Pfam" id="PF00668"/>
    </source>
</evidence>
<comment type="caution">
    <text evidence="2">The sequence shown here is derived from an EMBL/GenBank/DDBJ whole genome shotgun (WGS) entry which is preliminary data.</text>
</comment>
<dbReference type="PANTHER" id="PTHR45398:SF1">
    <property type="entry name" value="ENZYME, PUTATIVE (JCVI)-RELATED"/>
    <property type="match status" value="1"/>
</dbReference>
<keyword evidence="3" id="KW-1185">Reference proteome</keyword>
<evidence type="ECO:0000313" key="3">
    <source>
        <dbReference type="Proteomes" id="UP001597045"/>
    </source>
</evidence>
<name>A0ABW3M8X1_9PSEU</name>
<protein>
    <submittedName>
        <fullName evidence="2">Condensation domain-containing protein</fullName>
    </submittedName>
</protein>
<accession>A0ABW3M8X1</accession>
<dbReference type="InterPro" id="IPR001242">
    <property type="entry name" value="Condensation_dom"/>
</dbReference>
<feature type="non-terminal residue" evidence="2">
    <location>
        <position position="1"/>
    </location>
</feature>
<dbReference type="InterPro" id="IPR023213">
    <property type="entry name" value="CAT-like_dom_sf"/>
</dbReference>
<feature type="domain" description="Condensation" evidence="1">
    <location>
        <begin position="34"/>
        <end position="331"/>
    </location>
</feature>
<feature type="domain" description="Condensation" evidence="1">
    <location>
        <begin position="454"/>
        <end position="536"/>
    </location>
</feature>
<dbReference type="Gene3D" id="3.30.559.10">
    <property type="entry name" value="Chloramphenicol acetyltransferase-like domain"/>
    <property type="match status" value="2"/>
</dbReference>
<dbReference type="NCBIfam" id="TIGR01720">
    <property type="entry name" value="NRPS-para261"/>
    <property type="match status" value="1"/>
</dbReference>
<gene>
    <name evidence="2" type="ORF">ACFQ1S_17205</name>
</gene>
<feature type="domain" description="Condensation" evidence="1">
    <location>
        <begin position="355"/>
        <end position="436"/>
    </location>
</feature>